<evidence type="ECO:0000313" key="2">
    <source>
        <dbReference type="Proteomes" id="UP001623348"/>
    </source>
</evidence>
<accession>A0ABC9WH82</accession>
<organism evidence="1 2">
    <name type="scientific">Grus japonensis</name>
    <name type="common">Japanese crane</name>
    <name type="synonym">Red-crowned crane</name>
    <dbReference type="NCBI Taxonomy" id="30415"/>
    <lineage>
        <taxon>Eukaryota</taxon>
        <taxon>Metazoa</taxon>
        <taxon>Chordata</taxon>
        <taxon>Craniata</taxon>
        <taxon>Vertebrata</taxon>
        <taxon>Euteleostomi</taxon>
        <taxon>Archelosauria</taxon>
        <taxon>Archosauria</taxon>
        <taxon>Dinosauria</taxon>
        <taxon>Saurischia</taxon>
        <taxon>Theropoda</taxon>
        <taxon>Coelurosauria</taxon>
        <taxon>Aves</taxon>
        <taxon>Neognathae</taxon>
        <taxon>Neoaves</taxon>
        <taxon>Gruiformes</taxon>
        <taxon>Gruidae</taxon>
        <taxon>Grus</taxon>
    </lineage>
</organism>
<name>A0ABC9WH82_GRUJA</name>
<keyword evidence="2" id="KW-1185">Reference proteome</keyword>
<dbReference type="Proteomes" id="UP001623348">
    <property type="component" value="Unassembled WGS sequence"/>
</dbReference>
<dbReference type="EMBL" id="BAAFJT010000002">
    <property type="protein sequence ID" value="GAB0184834.1"/>
    <property type="molecule type" value="Genomic_DNA"/>
</dbReference>
<gene>
    <name evidence="1" type="ORF">GRJ2_000948700</name>
</gene>
<evidence type="ECO:0000313" key="1">
    <source>
        <dbReference type="EMBL" id="GAB0184834.1"/>
    </source>
</evidence>
<dbReference type="AlphaFoldDB" id="A0ABC9WH82"/>
<sequence>MQEYGSFICKKLLSLRSTKSAGWTLHRVTQPARTTERRLVDVVYLNFSRAFDRVSHKIIIDKLLMCGLDEQTESIVDPILFNIFSNGPDDGAECTLSKFADDTKLGRVADMPEGCAAIKKDLNRLEKCADRNLVKFNKGKFQVLHPGRNKPRHQDMLESSLAEKDLGVRLVTKLTMSQQRALAAKKVNGVLGCIRQSIASRSRKVIVPLYSALVKPHLECCVQFWTPQYKKDMDILERIQ</sequence>
<proteinExistence type="predicted"/>
<protein>
    <submittedName>
        <fullName evidence="1">Mitochondrial enolase superfamily member 1</fullName>
    </submittedName>
</protein>
<reference evidence="1 2" key="1">
    <citation type="submission" date="2024-06" db="EMBL/GenBank/DDBJ databases">
        <title>The draft genome of Grus japonensis, version 3.</title>
        <authorList>
            <person name="Nabeshima K."/>
            <person name="Suzuki S."/>
            <person name="Onuma M."/>
        </authorList>
    </citation>
    <scope>NUCLEOTIDE SEQUENCE [LARGE SCALE GENOMIC DNA]</scope>
    <source>
        <strain evidence="1 2">451A</strain>
    </source>
</reference>
<dbReference type="PANTHER" id="PTHR33332">
    <property type="entry name" value="REVERSE TRANSCRIPTASE DOMAIN-CONTAINING PROTEIN"/>
    <property type="match status" value="1"/>
</dbReference>
<comment type="caution">
    <text evidence="1">The sequence shown here is derived from an EMBL/GenBank/DDBJ whole genome shotgun (WGS) entry which is preliminary data.</text>
</comment>